<dbReference type="HAMAP" id="MF_02065">
    <property type="entry name" value="MltG"/>
    <property type="match status" value="1"/>
</dbReference>
<evidence type="ECO:0000313" key="9">
    <source>
        <dbReference type="Proteomes" id="UP000284868"/>
    </source>
</evidence>
<evidence type="ECO:0000256" key="5">
    <source>
        <dbReference type="ARBA" id="ARBA00023239"/>
    </source>
</evidence>
<dbReference type="GO" id="GO:0008932">
    <property type="term" value="F:lytic endotransglycosylase activity"/>
    <property type="evidence" value="ECO:0007669"/>
    <property type="project" value="UniProtKB-UniRule"/>
</dbReference>
<feature type="transmembrane region" description="Helical" evidence="7">
    <location>
        <begin position="12"/>
        <end position="32"/>
    </location>
</feature>
<dbReference type="InterPro" id="IPR003770">
    <property type="entry name" value="MLTG-like"/>
</dbReference>
<keyword evidence="9" id="KW-1185">Reference proteome</keyword>
<comment type="caution">
    <text evidence="8">The sequence shown here is derived from an EMBL/GenBank/DDBJ whole genome shotgun (WGS) entry which is preliminary data.</text>
</comment>
<dbReference type="GO" id="GO:0009252">
    <property type="term" value="P:peptidoglycan biosynthetic process"/>
    <property type="evidence" value="ECO:0007669"/>
    <property type="project" value="UniProtKB-UniRule"/>
</dbReference>
<dbReference type="PANTHER" id="PTHR30518">
    <property type="entry name" value="ENDOLYTIC MUREIN TRANSGLYCOSYLASE"/>
    <property type="match status" value="1"/>
</dbReference>
<gene>
    <name evidence="7 8" type="primary">mltG</name>
    <name evidence="8" type="ORF">DWZ83_02050</name>
</gene>
<dbReference type="OrthoDB" id="9814591at2"/>
<dbReference type="EMBL" id="QRPK01000005">
    <property type="protein sequence ID" value="RHM14983.1"/>
    <property type="molecule type" value="Genomic_DNA"/>
</dbReference>
<keyword evidence="3 7" id="KW-1133">Transmembrane helix</keyword>
<dbReference type="AlphaFoldDB" id="A0A415PQI2"/>
<dbReference type="Gene3D" id="3.30.1490.480">
    <property type="entry name" value="Endolytic murein transglycosylase"/>
    <property type="match status" value="1"/>
</dbReference>
<dbReference type="RefSeq" id="WP_118365281.1">
    <property type="nucleotide sequence ID" value="NZ_CAUFDR010000008.1"/>
</dbReference>
<accession>A0A415PQI2</accession>
<keyword evidence="5 7" id="KW-0456">Lyase</keyword>
<dbReference type="EC" id="4.2.2.29" evidence="7"/>
<keyword evidence="2 7" id="KW-0812">Transmembrane</keyword>
<dbReference type="Proteomes" id="UP000284868">
    <property type="component" value="Unassembled WGS sequence"/>
</dbReference>
<evidence type="ECO:0000313" key="8">
    <source>
        <dbReference type="EMBL" id="RHM14983.1"/>
    </source>
</evidence>
<evidence type="ECO:0000256" key="4">
    <source>
        <dbReference type="ARBA" id="ARBA00023136"/>
    </source>
</evidence>
<name>A0A415PQI2_9FIRM</name>
<sequence length="357" mass="40386">MNKNFWKQKKVFIPIGIVIALVCIIIGFMIYYNSSTAAVSDEKDPIVFVVESGESSELVLNKLAEQDLIKNSFAAKLCMKFNGLSDIKAGNFSLNRSMSTKEILITLNDITKAKDDQIAITFKEGMWAKEVAQLIEDNMGISKETLLNLWNDDDYLRSLMGKYAFLSEDILNTNYKVKLEGYLFPETYMFKKDATAQEITETFLEHFNKIYLKYQGDIEASGYSVQEIITLASVVQYEAAKKSDMDMIAGVFYNRLQEGMMLQSSVTVCYALYDDLTSGEDCEVNTHIESPYNTYLHEGLPIGPILNPGEEAIHAVLNPKDNDYLYFVADVYGDGSVHYAKTLAEHEANVDKYNLRK</sequence>
<evidence type="ECO:0000256" key="6">
    <source>
        <dbReference type="ARBA" id="ARBA00023316"/>
    </source>
</evidence>
<dbReference type="Gene3D" id="3.30.160.60">
    <property type="entry name" value="Classic Zinc Finger"/>
    <property type="match status" value="1"/>
</dbReference>
<protein>
    <recommendedName>
        <fullName evidence="7">Endolytic murein transglycosylase</fullName>
        <ecNumber evidence="7">4.2.2.29</ecNumber>
    </recommendedName>
    <alternativeName>
        <fullName evidence="7">Peptidoglycan lytic transglycosylase</fullName>
    </alternativeName>
    <alternativeName>
        <fullName evidence="7">Peptidoglycan polymerization terminase</fullName>
    </alternativeName>
</protein>
<evidence type="ECO:0000256" key="2">
    <source>
        <dbReference type="ARBA" id="ARBA00022692"/>
    </source>
</evidence>
<comment type="catalytic activity">
    <reaction evidence="7">
        <text>a peptidoglycan chain = a peptidoglycan chain with N-acetyl-1,6-anhydromuramyl-[peptide] at the reducing end + a peptidoglycan chain with N-acetylglucosamine at the non-reducing end.</text>
        <dbReference type="EC" id="4.2.2.29"/>
    </reaction>
</comment>
<proteinExistence type="inferred from homology"/>
<dbReference type="GO" id="GO:0005886">
    <property type="term" value="C:plasma membrane"/>
    <property type="evidence" value="ECO:0007669"/>
    <property type="project" value="UniProtKB-SubCell"/>
</dbReference>
<comment type="function">
    <text evidence="7">Functions as a peptidoglycan terminase that cleaves nascent peptidoglycan strands endolytically to terminate their elongation.</text>
</comment>
<organism evidence="8 9">
    <name type="scientific">Amedibacillus dolichus</name>
    <dbReference type="NCBI Taxonomy" id="31971"/>
    <lineage>
        <taxon>Bacteria</taxon>
        <taxon>Bacillati</taxon>
        <taxon>Bacillota</taxon>
        <taxon>Erysipelotrichia</taxon>
        <taxon>Erysipelotrichales</taxon>
        <taxon>Erysipelotrichaceae</taxon>
        <taxon>Amedibacillus</taxon>
    </lineage>
</organism>
<dbReference type="PANTHER" id="PTHR30518:SF2">
    <property type="entry name" value="ENDOLYTIC MUREIN TRANSGLYCOSYLASE"/>
    <property type="match status" value="1"/>
</dbReference>
<evidence type="ECO:0000256" key="7">
    <source>
        <dbReference type="HAMAP-Rule" id="MF_02065"/>
    </source>
</evidence>
<keyword evidence="1 7" id="KW-1003">Cell membrane</keyword>
<dbReference type="Pfam" id="PF02618">
    <property type="entry name" value="YceG"/>
    <property type="match status" value="1"/>
</dbReference>
<comment type="similarity">
    <text evidence="7">Belongs to the transglycosylase MltG family.</text>
</comment>
<comment type="subcellular location">
    <subcellularLocation>
        <location evidence="7">Cell membrane</location>
        <topology evidence="7">Single-pass membrane protein</topology>
    </subcellularLocation>
</comment>
<evidence type="ECO:0000256" key="3">
    <source>
        <dbReference type="ARBA" id="ARBA00022989"/>
    </source>
</evidence>
<dbReference type="NCBIfam" id="TIGR00247">
    <property type="entry name" value="endolytic transglycosylase MltG"/>
    <property type="match status" value="1"/>
</dbReference>
<evidence type="ECO:0000256" key="1">
    <source>
        <dbReference type="ARBA" id="ARBA00022475"/>
    </source>
</evidence>
<keyword evidence="4 7" id="KW-0472">Membrane</keyword>
<dbReference type="GO" id="GO:0071555">
    <property type="term" value="P:cell wall organization"/>
    <property type="evidence" value="ECO:0007669"/>
    <property type="project" value="UniProtKB-KW"/>
</dbReference>
<keyword evidence="6 7" id="KW-0961">Cell wall biogenesis/degradation</keyword>
<feature type="site" description="Important for catalytic activity" evidence="7">
    <location>
        <position position="238"/>
    </location>
</feature>
<reference evidence="8 9" key="1">
    <citation type="submission" date="2018-08" db="EMBL/GenBank/DDBJ databases">
        <title>A genome reference for cultivated species of the human gut microbiota.</title>
        <authorList>
            <person name="Zou Y."/>
            <person name="Xue W."/>
            <person name="Luo G."/>
        </authorList>
    </citation>
    <scope>NUCLEOTIDE SEQUENCE [LARGE SCALE GENOMIC DNA]</scope>
    <source>
        <strain evidence="8 9">AF35-6BH</strain>
    </source>
</reference>
<dbReference type="CDD" id="cd08010">
    <property type="entry name" value="MltG_like"/>
    <property type="match status" value="1"/>
</dbReference>